<accession>A0A0F9C511</accession>
<gene>
    <name evidence="2" type="ORF">LCGC14_2446060</name>
</gene>
<name>A0A0F9C511_9ZZZZ</name>
<reference evidence="2" key="1">
    <citation type="journal article" date="2015" name="Nature">
        <title>Complex archaea that bridge the gap between prokaryotes and eukaryotes.</title>
        <authorList>
            <person name="Spang A."/>
            <person name="Saw J.H."/>
            <person name="Jorgensen S.L."/>
            <person name="Zaremba-Niedzwiedzka K."/>
            <person name="Martijn J."/>
            <person name="Lind A.E."/>
            <person name="van Eijk R."/>
            <person name="Schleper C."/>
            <person name="Guy L."/>
            <person name="Ettema T.J."/>
        </authorList>
    </citation>
    <scope>NUCLEOTIDE SEQUENCE</scope>
</reference>
<evidence type="ECO:0000256" key="1">
    <source>
        <dbReference type="SAM" id="MobiDB-lite"/>
    </source>
</evidence>
<evidence type="ECO:0000313" key="2">
    <source>
        <dbReference type="EMBL" id="KKL21377.1"/>
    </source>
</evidence>
<comment type="caution">
    <text evidence="2">The sequence shown here is derived from an EMBL/GenBank/DDBJ whole genome shotgun (WGS) entry which is preliminary data.</text>
</comment>
<dbReference type="EMBL" id="LAZR01037754">
    <property type="protein sequence ID" value="KKL21377.1"/>
    <property type="molecule type" value="Genomic_DNA"/>
</dbReference>
<protein>
    <submittedName>
        <fullName evidence="2">Uncharacterized protein</fullName>
    </submittedName>
</protein>
<organism evidence="2">
    <name type="scientific">marine sediment metagenome</name>
    <dbReference type="NCBI Taxonomy" id="412755"/>
    <lineage>
        <taxon>unclassified sequences</taxon>
        <taxon>metagenomes</taxon>
        <taxon>ecological metagenomes</taxon>
    </lineage>
</organism>
<sequence length="94" mass="10086">MEFGKVTTHEIRITPTINKGFIVSVGCATLAFENQKTMMNALEDFLSNPEGMEKRYNEAGCQDAEVATPSQENCTAPDGAHLVGGGDSARAAHR</sequence>
<proteinExistence type="predicted"/>
<dbReference type="AlphaFoldDB" id="A0A0F9C511"/>
<feature type="region of interest" description="Disordered" evidence="1">
    <location>
        <begin position="67"/>
        <end position="94"/>
    </location>
</feature>